<dbReference type="EMBL" id="JACHWS010000003">
    <property type="protein sequence ID" value="MBB3039184.1"/>
    <property type="molecule type" value="Genomic_DNA"/>
</dbReference>
<keyword evidence="1 5" id="KW-0489">Methyltransferase</keyword>
<dbReference type="GO" id="GO:0032259">
    <property type="term" value="P:methylation"/>
    <property type="evidence" value="ECO:0007669"/>
    <property type="project" value="UniProtKB-KW"/>
</dbReference>
<dbReference type="PANTHER" id="PTHR43464:SF19">
    <property type="entry name" value="UBIQUINONE BIOSYNTHESIS O-METHYLTRANSFERASE, MITOCHONDRIAL"/>
    <property type="match status" value="1"/>
</dbReference>
<dbReference type="PANTHER" id="PTHR43464">
    <property type="entry name" value="METHYLTRANSFERASE"/>
    <property type="match status" value="1"/>
</dbReference>
<accession>A0A839RSY6</accession>
<dbReference type="RefSeq" id="WP_064439411.1">
    <property type="nucleotide sequence ID" value="NZ_BDDI01000004.1"/>
</dbReference>
<name>A0A839RSY6_9ACTN</name>
<dbReference type="Gene3D" id="3.40.50.150">
    <property type="entry name" value="Vaccinia Virus protein VP39"/>
    <property type="match status" value="1"/>
</dbReference>
<evidence type="ECO:0000256" key="3">
    <source>
        <dbReference type="ARBA" id="ARBA00022691"/>
    </source>
</evidence>
<gene>
    <name evidence="5" type="ORF">FHU29_003653</name>
</gene>
<protein>
    <submittedName>
        <fullName evidence="5">SAM-dependent methyltransferase</fullName>
    </submittedName>
</protein>
<keyword evidence="6" id="KW-1185">Reference proteome</keyword>
<evidence type="ECO:0000256" key="1">
    <source>
        <dbReference type="ARBA" id="ARBA00022603"/>
    </source>
</evidence>
<keyword evidence="3" id="KW-0949">S-adenosyl-L-methionine</keyword>
<dbReference type="SUPFAM" id="SSF53335">
    <property type="entry name" value="S-adenosyl-L-methionine-dependent methyltransferases"/>
    <property type="match status" value="1"/>
</dbReference>
<dbReference type="CDD" id="cd02440">
    <property type="entry name" value="AdoMet_MTases"/>
    <property type="match status" value="1"/>
</dbReference>
<feature type="domain" description="Methyltransferase" evidence="4">
    <location>
        <begin position="24"/>
        <end position="126"/>
    </location>
</feature>
<organism evidence="5 6">
    <name type="scientific">Hoyosella altamirensis</name>
    <dbReference type="NCBI Taxonomy" id="616997"/>
    <lineage>
        <taxon>Bacteria</taxon>
        <taxon>Bacillati</taxon>
        <taxon>Actinomycetota</taxon>
        <taxon>Actinomycetes</taxon>
        <taxon>Mycobacteriales</taxon>
        <taxon>Hoyosellaceae</taxon>
        <taxon>Hoyosella</taxon>
    </lineage>
</organism>
<dbReference type="InterPro" id="IPR029063">
    <property type="entry name" value="SAM-dependent_MTases_sf"/>
</dbReference>
<sequence length="160" mass="16660">MGTKPSPRLSAIVASLPLRPGIRVLEIGCGTGAAAREVARRIEGGRVLAIDRSAKAIAAAIAKSQSEIASGRLSYRHTAIEMFELADDEPRFDLAFAVRVGALDGRHPELAERALDRIATALTPAGSLILDGGDPVGAAALSARAGSPFLQQTADRLLEP</sequence>
<comment type="caution">
    <text evidence="5">The sequence shown here is derived from an EMBL/GenBank/DDBJ whole genome shotgun (WGS) entry which is preliminary data.</text>
</comment>
<evidence type="ECO:0000313" key="5">
    <source>
        <dbReference type="EMBL" id="MBB3039184.1"/>
    </source>
</evidence>
<dbReference type="AlphaFoldDB" id="A0A839RSY6"/>
<dbReference type="Pfam" id="PF13649">
    <property type="entry name" value="Methyltransf_25"/>
    <property type="match status" value="1"/>
</dbReference>
<evidence type="ECO:0000256" key="2">
    <source>
        <dbReference type="ARBA" id="ARBA00022679"/>
    </source>
</evidence>
<evidence type="ECO:0000313" key="6">
    <source>
        <dbReference type="Proteomes" id="UP000567922"/>
    </source>
</evidence>
<reference evidence="5 6" key="1">
    <citation type="submission" date="2020-08" db="EMBL/GenBank/DDBJ databases">
        <title>Sequencing the genomes of 1000 actinobacteria strains.</title>
        <authorList>
            <person name="Klenk H.-P."/>
        </authorList>
    </citation>
    <scope>NUCLEOTIDE SEQUENCE [LARGE SCALE GENOMIC DNA]</scope>
    <source>
        <strain evidence="5 6">DSM 45258</strain>
    </source>
</reference>
<keyword evidence="2 5" id="KW-0808">Transferase</keyword>
<dbReference type="InterPro" id="IPR041698">
    <property type="entry name" value="Methyltransf_25"/>
</dbReference>
<evidence type="ECO:0000259" key="4">
    <source>
        <dbReference type="Pfam" id="PF13649"/>
    </source>
</evidence>
<dbReference type="GO" id="GO:0008168">
    <property type="term" value="F:methyltransferase activity"/>
    <property type="evidence" value="ECO:0007669"/>
    <property type="project" value="UniProtKB-KW"/>
</dbReference>
<dbReference type="Proteomes" id="UP000567922">
    <property type="component" value="Unassembled WGS sequence"/>
</dbReference>
<proteinExistence type="predicted"/>